<evidence type="ECO:0000313" key="3">
    <source>
        <dbReference type="Proteomes" id="UP000185696"/>
    </source>
</evidence>
<organism evidence="2 3">
    <name type="scientific">Actinophytocola xinjiangensis</name>
    <dbReference type="NCBI Taxonomy" id="485602"/>
    <lineage>
        <taxon>Bacteria</taxon>
        <taxon>Bacillati</taxon>
        <taxon>Actinomycetota</taxon>
        <taxon>Actinomycetes</taxon>
        <taxon>Pseudonocardiales</taxon>
        <taxon>Pseudonocardiaceae</taxon>
    </lineage>
</organism>
<protein>
    <recommendedName>
        <fullName evidence="1">DUF397 domain-containing protein</fullName>
    </recommendedName>
</protein>
<dbReference type="InterPro" id="IPR007278">
    <property type="entry name" value="DUF397"/>
</dbReference>
<accession>A0A7Z1AWE1</accession>
<comment type="caution">
    <text evidence="2">The sequence shown here is derived from an EMBL/GenBank/DDBJ whole genome shotgun (WGS) entry which is preliminary data.</text>
</comment>
<proteinExistence type="predicted"/>
<reference evidence="2 3" key="1">
    <citation type="submission" date="2016-12" db="EMBL/GenBank/DDBJ databases">
        <title>The draft genome sequence of Actinophytocola xinjiangensis.</title>
        <authorList>
            <person name="Wang W."/>
            <person name="Yuan L."/>
        </authorList>
    </citation>
    <scope>NUCLEOTIDE SEQUENCE [LARGE SCALE GENOMIC DNA]</scope>
    <source>
        <strain evidence="2 3">CGMCC 4.4663</strain>
    </source>
</reference>
<dbReference type="AlphaFoldDB" id="A0A7Z1AWE1"/>
<feature type="domain" description="DUF397" evidence="1">
    <location>
        <begin position="31"/>
        <end position="48"/>
    </location>
</feature>
<evidence type="ECO:0000313" key="2">
    <source>
        <dbReference type="EMBL" id="OLF07586.1"/>
    </source>
</evidence>
<sequence>MYALDLREARWRKSSRSSANANCVEIAHVGQWHKSSHSSANADCVEVANAWRKSSHSTDNANCVEVGFTGPAVAVRDSKNTEGPALAFPVTGWTTFLTSSTR</sequence>
<gene>
    <name evidence="2" type="ORF">BLA60_27100</name>
</gene>
<dbReference type="OrthoDB" id="3430276at2"/>
<name>A0A7Z1AWE1_9PSEU</name>
<dbReference type="EMBL" id="MSIF01000015">
    <property type="protein sequence ID" value="OLF07586.1"/>
    <property type="molecule type" value="Genomic_DNA"/>
</dbReference>
<feature type="domain" description="DUF397" evidence="1">
    <location>
        <begin position="9"/>
        <end position="29"/>
    </location>
</feature>
<dbReference type="Proteomes" id="UP000185696">
    <property type="component" value="Unassembled WGS sequence"/>
</dbReference>
<dbReference type="Pfam" id="PF04149">
    <property type="entry name" value="DUF397"/>
    <property type="match status" value="3"/>
</dbReference>
<keyword evidence="3" id="KW-1185">Reference proteome</keyword>
<dbReference type="RefSeq" id="WP_075135826.1">
    <property type="nucleotide sequence ID" value="NZ_MSIF01000015.1"/>
</dbReference>
<evidence type="ECO:0000259" key="1">
    <source>
        <dbReference type="Pfam" id="PF04149"/>
    </source>
</evidence>
<feature type="domain" description="DUF397" evidence="1">
    <location>
        <begin position="50"/>
        <end position="98"/>
    </location>
</feature>